<gene>
    <name evidence="2" type="ORF">C3747_17g587</name>
</gene>
<dbReference type="AlphaFoldDB" id="A0A2V2XA03"/>
<accession>A0A2V2XA03</accession>
<evidence type="ECO:0000313" key="3">
    <source>
        <dbReference type="Proteomes" id="UP000246078"/>
    </source>
</evidence>
<dbReference type="VEuPathDB" id="TriTrypDB:TCSYLVIO_009223"/>
<dbReference type="VEuPathDB" id="TriTrypDB:ECC02_006333"/>
<sequence length="729" mass="78930">MIDHSLFERYDSLNRNYTGKRPQLGPGVKCVQCDGCDRVITFAVFHSEYEGGVDVCNICRVAAEQSAGGYVQCTDRRRRLCFANHPLCFVGPAPLPKGYELDKDEIDVEHDPGLLARRFKRSVDVVARRGLGRPRKRPRGRRREGDGSKKNEKRDGNEDWSTAKRSRRGVGGGVAAVTMAAGAAAVASASASDAAATTTPETAAPQATAAQASPLPPREEPKLKAPPPAGVAEVKGENGATHSEQPQNPAGSNKDSARRMKWERVVNSPVAKFFLQIEPRTKRTAERPASMVYQPLCVFDHDSIQEFSVAPNRSCRTTRGFVGFTSCSSVLCVRIVPTMPEVGLWFSVMCEEDCCTRLDIWHCPPKASATASSFLSLSDVAPPVRRYVVHVGLNVAVSMDWLPVPLHRTDNNKLGLCTFIRGKYLVSTVLPRDVVAETSAAVTRGCGNGGADGAGRRSGRCVHVAAEVCGATLLKREIELVEIRWSSNATSLAGTFLFAIGRCTSVVVLQPTGDTHSGKLMLQVVHYIEAKGVVASPPFLPFPPIAVGAARSGHTMLVVSHGTSVAFYQAPEFSTKLFVAVDEVVTCVRSYERRLTMGLASGAVVDVRSGMPIATLQSPPLLIDRIEGTSNDEETWLVADTSGECTRIYRHRQGDAEPRTECVLSLARVQRAADQPAALIMGCSRMSESLRITGDSAPQFVQHPLQHLMIARGPLLAFFTDGVWLLSPQ</sequence>
<evidence type="ECO:0000313" key="2">
    <source>
        <dbReference type="EMBL" id="PWV17636.1"/>
    </source>
</evidence>
<dbReference type="OrthoDB" id="252043at2759"/>
<feature type="compositionally biased region" description="Polar residues" evidence="1">
    <location>
        <begin position="240"/>
        <end position="254"/>
    </location>
</feature>
<protein>
    <submittedName>
        <fullName evidence="2">Uncharacterized protein</fullName>
    </submittedName>
</protein>
<dbReference type="VEuPathDB" id="TriTrypDB:Tc_MARK_7831"/>
<name>A0A2V2XA03_TRYCR</name>
<dbReference type="OMA" id="ETETECV"/>
<feature type="compositionally biased region" description="Basic residues" evidence="1">
    <location>
        <begin position="130"/>
        <end position="142"/>
    </location>
</feature>
<dbReference type="VEuPathDB" id="TriTrypDB:TcBrA4_0023920"/>
<proteinExistence type="predicted"/>
<reference evidence="2 3" key="1">
    <citation type="journal article" date="2018" name="Microb. Genom.">
        <title>Expanding an expanded genome: long-read sequencing of Trypanosoma cruzi.</title>
        <authorList>
            <person name="Berna L."/>
            <person name="Rodriguez M."/>
            <person name="Chiribao M.L."/>
            <person name="Parodi-Talice A."/>
            <person name="Pita S."/>
            <person name="Rijo G."/>
            <person name="Alvarez-Valin F."/>
            <person name="Robello C."/>
        </authorList>
    </citation>
    <scope>NUCLEOTIDE SEQUENCE [LARGE SCALE GENOMIC DNA]</scope>
    <source>
        <strain evidence="2 3">TCC</strain>
    </source>
</reference>
<organism evidence="2 3">
    <name type="scientific">Trypanosoma cruzi</name>
    <dbReference type="NCBI Taxonomy" id="5693"/>
    <lineage>
        <taxon>Eukaryota</taxon>
        <taxon>Discoba</taxon>
        <taxon>Euglenozoa</taxon>
        <taxon>Kinetoplastea</taxon>
        <taxon>Metakinetoplastina</taxon>
        <taxon>Trypanosomatida</taxon>
        <taxon>Trypanosomatidae</taxon>
        <taxon>Trypanosoma</taxon>
        <taxon>Schizotrypanum</taxon>
    </lineage>
</organism>
<feature type="region of interest" description="Disordered" evidence="1">
    <location>
        <begin position="127"/>
        <end position="171"/>
    </location>
</feature>
<comment type="caution">
    <text evidence="2">The sequence shown here is derived from an EMBL/GenBank/DDBJ whole genome shotgun (WGS) entry which is preliminary data.</text>
</comment>
<dbReference type="EMBL" id="PRFC01000017">
    <property type="protein sequence ID" value="PWV17636.1"/>
    <property type="molecule type" value="Genomic_DNA"/>
</dbReference>
<dbReference type="Proteomes" id="UP000246078">
    <property type="component" value="Unassembled WGS sequence"/>
</dbReference>
<dbReference type="VEuPathDB" id="TriTrypDB:TcCL_ESM03714"/>
<feature type="region of interest" description="Disordered" evidence="1">
    <location>
        <begin position="196"/>
        <end position="258"/>
    </location>
</feature>
<feature type="compositionally biased region" description="Basic and acidic residues" evidence="1">
    <location>
        <begin position="143"/>
        <end position="157"/>
    </location>
</feature>
<dbReference type="VEuPathDB" id="TriTrypDB:TcCLB.511231.14"/>
<dbReference type="VEuPathDB" id="TriTrypDB:C3747_17g587"/>
<dbReference type="VEuPathDB" id="TriTrypDB:TCDM_07597"/>
<feature type="compositionally biased region" description="Low complexity" evidence="1">
    <location>
        <begin position="196"/>
        <end position="213"/>
    </location>
</feature>
<dbReference type="VEuPathDB" id="TriTrypDB:TcCLB.504017.70"/>
<evidence type="ECO:0000256" key="1">
    <source>
        <dbReference type="SAM" id="MobiDB-lite"/>
    </source>
</evidence>
<dbReference type="VEuPathDB" id="TriTrypDB:TcG_06251"/>